<evidence type="ECO:0000256" key="3">
    <source>
        <dbReference type="ARBA" id="ARBA00022989"/>
    </source>
</evidence>
<gene>
    <name evidence="7" type="ORF">MOO47_05595</name>
</gene>
<dbReference type="InterPro" id="IPR007267">
    <property type="entry name" value="GtrA_DPMS_TM"/>
</dbReference>
<name>A0ABY4PC78_9LACO</name>
<comment type="subcellular location">
    <subcellularLocation>
        <location evidence="1">Membrane</location>
        <topology evidence="1">Multi-pass membrane protein</topology>
    </subcellularLocation>
</comment>
<reference evidence="7 8" key="1">
    <citation type="journal article" date="2022" name="Int. J. Syst. Evol. Microbiol.">
        <title>Apilactobacillus apisilvae sp. nov., Nicolia spurrieriana gen. nov. sp. nov., Bombilactobacillus folatiphilus sp. nov. and Bombilactobacillus thymidiniphilus sp. nov., four new lactic acid bacterial isolates from stingless bees Tetragonula carbonaria and Austroplebeia australis.</title>
        <authorList>
            <person name="Oliphant S.A."/>
            <person name="Watson-Haigh N.S."/>
            <person name="Sumby K.M."/>
            <person name="Gardner J."/>
            <person name="Groom S."/>
            <person name="Jiranek V."/>
        </authorList>
    </citation>
    <scope>NUCLEOTIDE SEQUENCE [LARGE SCALE GENOMIC DNA]</scope>
    <source>
        <strain evidence="7 8">SG4_A1</strain>
    </source>
</reference>
<keyword evidence="8" id="KW-1185">Reference proteome</keyword>
<evidence type="ECO:0000256" key="1">
    <source>
        <dbReference type="ARBA" id="ARBA00004141"/>
    </source>
</evidence>
<evidence type="ECO:0000259" key="6">
    <source>
        <dbReference type="Pfam" id="PF04138"/>
    </source>
</evidence>
<evidence type="ECO:0000313" key="8">
    <source>
        <dbReference type="Proteomes" id="UP000831947"/>
    </source>
</evidence>
<organism evidence="7 8">
    <name type="scientific">Bombilactobacillus thymidiniphilus</name>
    <dbReference type="NCBI Taxonomy" id="2923363"/>
    <lineage>
        <taxon>Bacteria</taxon>
        <taxon>Bacillati</taxon>
        <taxon>Bacillota</taxon>
        <taxon>Bacilli</taxon>
        <taxon>Lactobacillales</taxon>
        <taxon>Lactobacillaceae</taxon>
        <taxon>Bombilactobacillus</taxon>
    </lineage>
</organism>
<feature type="domain" description="GtrA/DPMS transmembrane" evidence="6">
    <location>
        <begin position="6"/>
        <end position="97"/>
    </location>
</feature>
<evidence type="ECO:0000256" key="5">
    <source>
        <dbReference type="SAM" id="Phobius"/>
    </source>
</evidence>
<evidence type="ECO:0000256" key="2">
    <source>
        <dbReference type="ARBA" id="ARBA00022692"/>
    </source>
</evidence>
<dbReference type="EMBL" id="CP093365">
    <property type="protein sequence ID" value="UQS83249.1"/>
    <property type="molecule type" value="Genomic_DNA"/>
</dbReference>
<evidence type="ECO:0000313" key="7">
    <source>
        <dbReference type="EMBL" id="UQS83249.1"/>
    </source>
</evidence>
<keyword evidence="4 5" id="KW-0472">Membrane</keyword>
<feature type="transmembrane region" description="Helical" evidence="5">
    <location>
        <begin position="6"/>
        <end position="28"/>
    </location>
</feature>
<evidence type="ECO:0000256" key="4">
    <source>
        <dbReference type="ARBA" id="ARBA00023136"/>
    </source>
</evidence>
<dbReference type="Proteomes" id="UP000831947">
    <property type="component" value="Chromosome"/>
</dbReference>
<protein>
    <submittedName>
        <fullName evidence="7">GtrA family protein</fullName>
    </submittedName>
</protein>
<accession>A0ABY4PC78</accession>
<keyword evidence="3 5" id="KW-1133">Transmembrane helix</keyword>
<keyword evidence="2 5" id="KW-0812">Transmembrane</keyword>
<sequence length="125" mass="14490">MLHNQCRINILAANTWAWLFANIFSFIANKKFVFKSKFKSLRSFGSESCLFLSQRILALICDNIFMWLGVNLLHWNNILVKVGDQILVGLLNYLSTQAIFSRESSHLVQYISNLNLKIKKTNHLK</sequence>
<dbReference type="Pfam" id="PF04138">
    <property type="entry name" value="GtrA_DPMS_TM"/>
    <property type="match status" value="1"/>
</dbReference>
<proteinExistence type="predicted"/>